<evidence type="ECO:0000313" key="1">
    <source>
        <dbReference type="EMBL" id="OJZ84873.1"/>
    </source>
</evidence>
<reference evidence="2" key="1">
    <citation type="journal article" date="2017" name="Genome Biol.">
        <title>Comparative genomics reveals high biological diversity and specific adaptations in the industrially and medically important fungal genus Aspergillus.</title>
        <authorList>
            <person name="de Vries R.P."/>
            <person name="Riley R."/>
            <person name="Wiebenga A."/>
            <person name="Aguilar-Osorio G."/>
            <person name="Amillis S."/>
            <person name="Uchima C.A."/>
            <person name="Anderluh G."/>
            <person name="Asadollahi M."/>
            <person name="Askin M."/>
            <person name="Barry K."/>
            <person name="Battaglia E."/>
            <person name="Bayram O."/>
            <person name="Benocci T."/>
            <person name="Braus-Stromeyer S.A."/>
            <person name="Caldana C."/>
            <person name="Canovas D."/>
            <person name="Cerqueira G.C."/>
            <person name="Chen F."/>
            <person name="Chen W."/>
            <person name="Choi C."/>
            <person name="Clum A."/>
            <person name="Dos Santos R.A."/>
            <person name="Damasio A.R."/>
            <person name="Diallinas G."/>
            <person name="Emri T."/>
            <person name="Fekete E."/>
            <person name="Flipphi M."/>
            <person name="Freyberg S."/>
            <person name="Gallo A."/>
            <person name="Gournas C."/>
            <person name="Habgood R."/>
            <person name="Hainaut M."/>
            <person name="Harispe M.L."/>
            <person name="Henrissat B."/>
            <person name="Hilden K.S."/>
            <person name="Hope R."/>
            <person name="Hossain A."/>
            <person name="Karabika E."/>
            <person name="Karaffa L."/>
            <person name="Karanyi Z."/>
            <person name="Krasevec N."/>
            <person name="Kuo A."/>
            <person name="Kusch H."/>
            <person name="LaButti K."/>
            <person name="Lagendijk E.L."/>
            <person name="Lapidus A."/>
            <person name="Levasseur A."/>
            <person name="Lindquist E."/>
            <person name="Lipzen A."/>
            <person name="Logrieco A.F."/>
            <person name="MacCabe A."/>
            <person name="Maekelae M.R."/>
            <person name="Malavazi I."/>
            <person name="Melin P."/>
            <person name="Meyer V."/>
            <person name="Mielnichuk N."/>
            <person name="Miskei M."/>
            <person name="Molnar A.P."/>
            <person name="Mule G."/>
            <person name="Ngan C.Y."/>
            <person name="Orejas M."/>
            <person name="Orosz E."/>
            <person name="Ouedraogo J.P."/>
            <person name="Overkamp K.M."/>
            <person name="Park H.-S."/>
            <person name="Perrone G."/>
            <person name="Piumi F."/>
            <person name="Punt P.J."/>
            <person name="Ram A.F."/>
            <person name="Ramon A."/>
            <person name="Rauscher S."/>
            <person name="Record E."/>
            <person name="Riano-Pachon D.M."/>
            <person name="Robert V."/>
            <person name="Roehrig J."/>
            <person name="Ruller R."/>
            <person name="Salamov A."/>
            <person name="Salih N.S."/>
            <person name="Samson R.A."/>
            <person name="Sandor E."/>
            <person name="Sanguinetti M."/>
            <person name="Schuetze T."/>
            <person name="Sepcic K."/>
            <person name="Shelest E."/>
            <person name="Sherlock G."/>
            <person name="Sophianopoulou V."/>
            <person name="Squina F.M."/>
            <person name="Sun H."/>
            <person name="Susca A."/>
            <person name="Todd R.B."/>
            <person name="Tsang A."/>
            <person name="Unkles S.E."/>
            <person name="van de Wiele N."/>
            <person name="van Rossen-Uffink D."/>
            <person name="Oliveira J.V."/>
            <person name="Vesth T.C."/>
            <person name="Visser J."/>
            <person name="Yu J.-H."/>
            <person name="Zhou M."/>
            <person name="Andersen M.R."/>
            <person name="Archer D.B."/>
            <person name="Baker S.E."/>
            <person name="Benoit I."/>
            <person name="Brakhage A.A."/>
            <person name="Braus G.H."/>
            <person name="Fischer R."/>
            <person name="Frisvad J.C."/>
            <person name="Goldman G.H."/>
            <person name="Houbraken J."/>
            <person name="Oakley B."/>
            <person name="Pocsi I."/>
            <person name="Scazzocchio C."/>
            <person name="Seiboth B."/>
            <person name="vanKuyk P.A."/>
            <person name="Wortman J."/>
            <person name="Dyer P.S."/>
            <person name="Grigoriev I.V."/>
        </authorList>
    </citation>
    <scope>NUCLEOTIDE SEQUENCE [LARGE SCALE GENOMIC DNA]</scope>
    <source>
        <strain evidence="2">CBS 106.47</strain>
    </source>
</reference>
<gene>
    <name evidence="1" type="ORF">ASPFODRAFT_645207</name>
</gene>
<evidence type="ECO:0000313" key="2">
    <source>
        <dbReference type="Proteomes" id="UP000184063"/>
    </source>
</evidence>
<name>A0A1M3TDQ3_ASPLC</name>
<dbReference type="EMBL" id="KV878243">
    <property type="protein sequence ID" value="OJZ84873.1"/>
    <property type="molecule type" value="Genomic_DNA"/>
</dbReference>
<dbReference type="Proteomes" id="UP000184063">
    <property type="component" value="Unassembled WGS sequence"/>
</dbReference>
<dbReference type="AlphaFoldDB" id="A0A1M3TDQ3"/>
<accession>A0A1M3TDQ3</accession>
<sequence length="109" mass="12037">MMFAEGGLVYILTFPSCRQSQPQKFPSCLSLSTKGIVHNDTRLPHLQSQAYSAETPVIHIIFFFSLSSNAIDPQLLSPVHNLRCPCTILLVLYSRSLSSILGFGPQVTL</sequence>
<organism evidence="1 2">
    <name type="scientific">Aspergillus luchuensis (strain CBS 106.47)</name>
    <dbReference type="NCBI Taxonomy" id="1137211"/>
    <lineage>
        <taxon>Eukaryota</taxon>
        <taxon>Fungi</taxon>
        <taxon>Dikarya</taxon>
        <taxon>Ascomycota</taxon>
        <taxon>Pezizomycotina</taxon>
        <taxon>Eurotiomycetes</taxon>
        <taxon>Eurotiomycetidae</taxon>
        <taxon>Eurotiales</taxon>
        <taxon>Aspergillaceae</taxon>
        <taxon>Aspergillus</taxon>
        <taxon>Aspergillus subgen. Circumdati</taxon>
    </lineage>
</organism>
<proteinExistence type="predicted"/>
<dbReference type="VEuPathDB" id="FungiDB:ASPFODRAFT_645207"/>
<protein>
    <submittedName>
        <fullName evidence="1">Uncharacterized protein</fullName>
    </submittedName>
</protein>